<comment type="similarity">
    <text evidence="2">Belongs to the SYG1 (TC 2.A.94) family.</text>
</comment>
<dbReference type="PANTHER" id="PTHR10783">
    <property type="entry name" value="XENOTROPIC AND POLYTROPIC RETROVIRUS RECEPTOR 1-RELATED"/>
    <property type="match status" value="1"/>
</dbReference>
<dbReference type="AlphaFoldDB" id="A0AAU9IHZ4"/>
<evidence type="ECO:0000313" key="10">
    <source>
        <dbReference type="Proteomes" id="UP001162131"/>
    </source>
</evidence>
<dbReference type="InterPro" id="IPR004342">
    <property type="entry name" value="EXS_C"/>
</dbReference>
<dbReference type="PROSITE" id="PS51380">
    <property type="entry name" value="EXS"/>
    <property type="match status" value="1"/>
</dbReference>
<feature type="transmembrane region" description="Helical" evidence="6">
    <location>
        <begin position="328"/>
        <end position="348"/>
    </location>
</feature>
<evidence type="ECO:0000259" key="8">
    <source>
        <dbReference type="PROSITE" id="PS51382"/>
    </source>
</evidence>
<evidence type="ECO:0000256" key="2">
    <source>
        <dbReference type="ARBA" id="ARBA00009665"/>
    </source>
</evidence>
<accession>A0AAU9IHZ4</accession>
<evidence type="ECO:0000256" key="3">
    <source>
        <dbReference type="ARBA" id="ARBA00022692"/>
    </source>
</evidence>
<evidence type="ECO:0000256" key="5">
    <source>
        <dbReference type="ARBA" id="ARBA00023136"/>
    </source>
</evidence>
<dbReference type="Proteomes" id="UP001162131">
    <property type="component" value="Unassembled WGS sequence"/>
</dbReference>
<evidence type="ECO:0000256" key="6">
    <source>
        <dbReference type="SAM" id="Phobius"/>
    </source>
</evidence>
<sequence>MRFVKQLEYHKIPEWSSYYIDYRNIKAMIYDYQKQIAWDDSHNASVEEDFTEALQSVLRSQYQKINQFYNIKKIQYKTELETAFYKIYSIRSASTITEKEEKKLLSMEEKDDESNISASLQRAFSDVHKRIWWLEVYCEVNYIACLRILDKLDHPSSFRTELEAQSFRKFEHELGDLRRTMYKKVAEEVMGDNLYASIQLITRGAKYYRISDIARIFLCLGISIMCLSITMWLIAFSEKSMLSSKIFPSFSIFRLTLAINLDILAFAWVIYMLESHSLNWVYIFDIDPTNRISYIQILRVGLSIATLWCITFLLQISNYMSEGIHPNIFALFVLTIYLLIWICPFHILYRRARYAMLKSFAEFMIAPFGPVKFTNYMFGSWLTSMVIPIKDMYLSGCFISTDAWELNEYPSCSQHYLILALLPALPFIWRLMQVCNKICSDPVLIKKQYTNLIRYGQSLSLIVISYFGLHTSTQAYIWISVFVICTVYTMILDYWQDWGLLRTSKNGCLLRETLYFRKSFYYFAMISNLFLRFSWSLTLLPVQMFENRYLNNEVMLLVLCLLEIFRRTIWTVLRVERESSENTEKYRKIDYIPKPLHSGEFVNS</sequence>
<name>A0AAU9IHZ4_9CILI</name>
<feature type="transmembrane region" description="Helical" evidence="6">
    <location>
        <begin position="255"/>
        <end position="273"/>
    </location>
</feature>
<dbReference type="PROSITE" id="PS51382">
    <property type="entry name" value="SPX"/>
    <property type="match status" value="1"/>
</dbReference>
<evidence type="ECO:0000259" key="7">
    <source>
        <dbReference type="PROSITE" id="PS51380"/>
    </source>
</evidence>
<dbReference type="InterPro" id="IPR004331">
    <property type="entry name" value="SPX_dom"/>
</dbReference>
<dbReference type="CDD" id="cd14447">
    <property type="entry name" value="SPX"/>
    <property type="match status" value="1"/>
</dbReference>
<keyword evidence="5 6" id="KW-0472">Membrane</keyword>
<dbReference type="GO" id="GO:0016020">
    <property type="term" value="C:membrane"/>
    <property type="evidence" value="ECO:0007669"/>
    <property type="project" value="UniProtKB-SubCell"/>
</dbReference>
<comment type="caution">
    <text evidence="9">The sequence shown here is derived from an EMBL/GenBank/DDBJ whole genome shotgun (WGS) entry which is preliminary data.</text>
</comment>
<reference evidence="9" key="1">
    <citation type="submission" date="2021-09" db="EMBL/GenBank/DDBJ databases">
        <authorList>
            <consortium name="AG Swart"/>
            <person name="Singh M."/>
            <person name="Singh A."/>
            <person name="Seah K."/>
            <person name="Emmerich C."/>
        </authorList>
    </citation>
    <scope>NUCLEOTIDE SEQUENCE</scope>
    <source>
        <strain evidence="9">ATCC30299</strain>
    </source>
</reference>
<dbReference type="EMBL" id="CAJZBQ010000003">
    <property type="protein sequence ID" value="CAG9310784.1"/>
    <property type="molecule type" value="Genomic_DNA"/>
</dbReference>
<feature type="transmembrane region" description="Helical" evidence="6">
    <location>
        <begin position="294"/>
        <end position="316"/>
    </location>
</feature>
<gene>
    <name evidence="9" type="ORF">BSTOLATCC_MIC2499</name>
</gene>
<comment type="subcellular location">
    <subcellularLocation>
        <location evidence="1">Membrane</location>
        <topology evidence="1">Multi-pass membrane protein</topology>
    </subcellularLocation>
</comment>
<evidence type="ECO:0000256" key="1">
    <source>
        <dbReference type="ARBA" id="ARBA00004141"/>
    </source>
</evidence>
<organism evidence="9 10">
    <name type="scientific">Blepharisma stoltei</name>
    <dbReference type="NCBI Taxonomy" id="1481888"/>
    <lineage>
        <taxon>Eukaryota</taxon>
        <taxon>Sar</taxon>
        <taxon>Alveolata</taxon>
        <taxon>Ciliophora</taxon>
        <taxon>Postciliodesmatophora</taxon>
        <taxon>Heterotrichea</taxon>
        <taxon>Heterotrichida</taxon>
        <taxon>Blepharismidae</taxon>
        <taxon>Blepharisma</taxon>
    </lineage>
</organism>
<evidence type="ECO:0000313" key="9">
    <source>
        <dbReference type="EMBL" id="CAG9310784.1"/>
    </source>
</evidence>
<protein>
    <recommendedName>
        <fullName evidence="11">Xenotropic and polytropic retrovirus receptor 1</fullName>
    </recommendedName>
</protein>
<evidence type="ECO:0008006" key="11">
    <source>
        <dbReference type="Google" id="ProtNLM"/>
    </source>
</evidence>
<feature type="transmembrane region" description="Helical" evidence="6">
    <location>
        <begin position="475"/>
        <end position="495"/>
    </location>
</feature>
<keyword evidence="10" id="KW-1185">Reference proteome</keyword>
<feature type="domain" description="SPX" evidence="8">
    <location>
        <begin position="1"/>
        <end position="166"/>
    </location>
</feature>
<proteinExistence type="inferred from homology"/>
<keyword evidence="3 6" id="KW-0812">Transmembrane</keyword>
<feature type="transmembrane region" description="Helical" evidence="6">
    <location>
        <begin position="213"/>
        <end position="235"/>
    </location>
</feature>
<feature type="transmembrane region" description="Helical" evidence="6">
    <location>
        <begin position="520"/>
        <end position="542"/>
    </location>
</feature>
<evidence type="ECO:0000256" key="4">
    <source>
        <dbReference type="ARBA" id="ARBA00022989"/>
    </source>
</evidence>
<dbReference type="Pfam" id="PF03124">
    <property type="entry name" value="EXS"/>
    <property type="match status" value="1"/>
</dbReference>
<dbReference type="GO" id="GO:0005737">
    <property type="term" value="C:cytoplasm"/>
    <property type="evidence" value="ECO:0007669"/>
    <property type="project" value="TreeGrafter"/>
</dbReference>
<feature type="domain" description="EXS" evidence="7">
    <location>
        <begin position="410"/>
        <end position="604"/>
    </location>
</feature>
<dbReference type="PANTHER" id="PTHR10783:SF46">
    <property type="entry name" value="PROTEIN ERD1 HOMOLOG 2"/>
    <property type="match status" value="1"/>
</dbReference>
<keyword evidence="4 6" id="KW-1133">Transmembrane helix</keyword>